<evidence type="ECO:0000256" key="3">
    <source>
        <dbReference type="ARBA" id="ARBA00022448"/>
    </source>
</evidence>
<dbReference type="PANTHER" id="PTHR10997">
    <property type="entry name" value="IMPORTIN-7, 8, 11"/>
    <property type="match status" value="1"/>
</dbReference>
<keyword evidence="7" id="KW-1185">Reference proteome</keyword>
<dbReference type="GO" id="GO:0005635">
    <property type="term" value="C:nuclear envelope"/>
    <property type="evidence" value="ECO:0007669"/>
    <property type="project" value="TreeGrafter"/>
</dbReference>
<feature type="domain" description="Importin N-terminal" evidence="5">
    <location>
        <begin position="49"/>
        <end position="133"/>
    </location>
</feature>
<evidence type="ECO:0000259" key="5">
    <source>
        <dbReference type="PROSITE" id="PS50166"/>
    </source>
</evidence>
<dbReference type="Proteomes" id="UP000193411">
    <property type="component" value="Unassembled WGS sequence"/>
</dbReference>
<comment type="subcellular location">
    <subcellularLocation>
        <location evidence="1">Nucleus</location>
    </subcellularLocation>
</comment>
<dbReference type="InterPro" id="IPR058669">
    <property type="entry name" value="TPR_IPO7/11-like"/>
</dbReference>
<comment type="similarity">
    <text evidence="2">Belongs to the importin beta family.</text>
</comment>
<dbReference type="GO" id="GO:0031267">
    <property type="term" value="F:small GTPase binding"/>
    <property type="evidence" value="ECO:0007669"/>
    <property type="project" value="InterPro"/>
</dbReference>
<organism evidence="6 7">
    <name type="scientific">Catenaria anguillulae PL171</name>
    <dbReference type="NCBI Taxonomy" id="765915"/>
    <lineage>
        <taxon>Eukaryota</taxon>
        <taxon>Fungi</taxon>
        <taxon>Fungi incertae sedis</taxon>
        <taxon>Blastocladiomycota</taxon>
        <taxon>Blastocladiomycetes</taxon>
        <taxon>Blastocladiales</taxon>
        <taxon>Catenariaceae</taxon>
        <taxon>Catenaria</taxon>
    </lineage>
</organism>
<dbReference type="OrthoDB" id="361693at2759"/>
<dbReference type="AlphaFoldDB" id="A0A1Y2HIT1"/>
<dbReference type="InterPro" id="IPR016024">
    <property type="entry name" value="ARM-type_fold"/>
</dbReference>
<dbReference type="STRING" id="765915.A0A1Y2HIT1"/>
<dbReference type="SMART" id="SM00913">
    <property type="entry name" value="IBN_N"/>
    <property type="match status" value="1"/>
</dbReference>
<name>A0A1Y2HIT1_9FUNG</name>
<gene>
    <name evidence="6" type="ORF">BCR44DRAFT_1403419</name>
</gene>
<sequence length="918" mass="98892">MASILSSNAPAGQMPVTGVAPPATPASVQPVLDLLTSLCSQNVTQLRDAEQVLKRAELQPNFHLALQDIYFQPQLLSPQDDPDGHATSNIRFQAIRTLRANIERFWRRSPKAGCLAADEKAAIRARALHMVMVSHAEPRALVQASVAVSKMARLDYPNEWPSLLDDVLQLMDMNRELRDRGLLVLHHVIKALIGVRVGPTRRQMASIAPRLVHACVATFAECLQQPGDPNLATAALYSVKCLRKLLAFAVDDMDETCRSFLAAIPDALAIYYAAGALPLVTNLGKLVLQVQDSRGLHWLEYPGTPQLVNWYSQAISDGTLTLSGLSSAPSSNHADVPEKLLLQALLILKSLIRSAQQFTFANVASSPLDTPAPILHPSSPADAGSQFACLRAILSPPFAQGLAQVLMAAYLRPTASDLSAILTSPATWLVDEDNDHWEYRVRGCAARVLMELVLAFGEGPAGVMPTLVAAAGDMAAGRLDSLAMVAVVHALCGSADRVAKHVPYVPLFTDVLLPWARSARQAAAQGSPEAQLAARAVCMSISAFIASTAKEARPVIYSALARDLLVADMPLIVQLAGVDALRMCVDEWELEVPELLPYLGGLMERLLNLLAGVDEFDLKIKVVNCLSIVIERLDTHMVAFAQPIAEFIPSLWDEADEEYLFQATLLVMLKKLAAALRGQSPALHAIASPLLGITCVHDSKQSVYFLEDGLLLWHTLLQFTSVLTPELAALLPLVPPLLEKGSEALRSVLQILQSYLFLDPALVVNQIGAWPRISCCIVGWGYGGTARVAGCGCGRAGGGGSNGHLPSLPSVGIMRPQASAVITRVLETFLICAGQDALQLMVRRAWCTACAGHCDQARPQSGPHCVPVCPLACRLPHLAPRLCGHGGGPDTFVPLFTHWIDLWDHICHPAHRKLSALP</sequence>
<dbReference type="GO" id="GO:0006606">
    <property type="term" value="P:protein import into nucleus"/>
    <property type="evidence" value="ECO:0007669"/>
    <property type="project" value="TreeGrafter"/>
</dbReference>
<evidence type="ECO:0000256" key="4">
    <source>
        <dbReference type="ARBA" id="ARBA00023242"/>
    </source>
</evidence>
<dbReference type="Pfam" id="PF25758">
    <property type="entry name" value="TPR_IPO11"/>
    <property type="match status" value="1"/>
</dbReference>
<dbReference type="InterPro" id="IPR001494">
    <property type="entry name" value="Importin-beta_N"/>
</dbReference>
<proteinExistence type="inferred from homology"/>
<keyword evidence="3" id="KW-0813">Transport</keyword>
<evidence type="ECO:0000313" key="7">
    <source>
        <dbReference type="Proteomes" id="UP000193411"/>
    </source>
</evidence>
<dbReference type="PROSITE" id="PS50166">
    <property type="entry name" value="IMPORTIN_B_NT"/>
    <property type="match status" value="1"/>
</dbReference>
<dbReference type="EMBL" id="MCFL01000028">
    <property type="protein sequence ID" value="ORZ34508.1"/>
    <property type="molecule type" value="Genomic_DNA"/>
</dbReference>
<accession>A0A1Y2HIT1</accession>
<dbReference type="InterPro" id="IPR011989">
    <property type="entry name" value="ARM-like"/>
</dbReference>
<evidence type="ECO:0000256" key="2">
    <source>
        <dbReference type="ARBA" id="ARBA00007991"/>
    </source>
</evidence>
<dbReference type="GO" id="GO:0005829">
    <property type="term" value="C:cytosol"/>
    <property type="evidence" value="ECO:0007669"/>
    <property type="project" value="TreeGrafter"/>
</dbReference>
<comment type="caution">
    <text evidence="6">The sequence shown here is derived from an EMBL/GenBank/DDBJ whole genome shotgun (WGS) entry which is preliminary data.</text>
</comment>
<protein>
    <submittedName>
        <fullName evidence="6">Armadillo-type protein</fullName>
    </submittedName>
</protein>
<evidence type="ECO:0000313" key="6">
    <source>
        <dbReference type="EMBL" id="ORZ34508.1"/>
    </source>
</evidence>
<dbReference type="Gene3D" id="1.25.10.10">
    <property type="entry name" value="Leucine-rich Repeat Variant"/>
    <property type="match status" value="1"/>
</dbReference>
<evidence type="ECO:0000256" key="1">
    <source>
        <dbReference type="ARBA" id="ARBA00004123"/>
    </source>
</evidence>
<reference evidence="6 7" key="1">
    <citation type="submission" date="2016-07" db="EMBL/GenBank/DDBJ databases">
        <title>Pervasive Adenine N6-methylation of Active Genes in Fungi.</title>
        <authorList>
            <consortium name="DOE Joint Genome Institute"/>
            <person name="Mondo S.J."/>
            <person name="Dannebaum R.O."/>
            <person name="Kuo R.C."/>
            <person name="Labutti K."/>
            <person name="Haridas S."/>
            <person name="Kuo A."/>
            <person name="Salamov A."/>
            <person name="Ahrendt S.R."/>
            <person name="Lipzen A."/>
            <person name="Sullivan W."/>
            <person name="Andreopoulos W.B."/>
            <person name="Clum A."/>
            <person name="Lindquist E."/>
            <person name="Daum C."/>
            <person name="Ramamoorthy G.K."/>
            <person name="Gryganskyi A."/>
            <person name="Culley D."/>
            <person name="Magnuson J.K."/>
            <person name="James T.Y."/>
            <person name="O'Malley M.A."/>
            <person name="Stajich J.E."/>
            <person name="Spatafora J.W."/>
            <person name="Visel A."/>
            <person name="Grigoriev I.V."/>
        </authorList>
    </citation>
    <scope>NUCLEOTIDE SEQUENCE [LARGE SCALE GENOMIC DNA]</scope>
    <source>
        <strain evidence="6 7">PL171</strain>
    </source>
</reference>
<keyword evidence="4" id="KW-0539">Nucleus</keyword>
<dbReference type="PANTHER" id="PTHR10997:SF7">
    <property type="entry name" value="IMPORTIN-11"/>
    <property type="match status" value="1"/>
</dbReference>
<dbReference type="SUPFAM" id="SSF48371">
    <property type="entry name" value="ARM repeat"/>
    <property type="match status" value="1"/>
</dbReference>